<comment type="caution">
    <text evidence="1">The sequence shown here is derived from an EMBL/GenBank/DDBJ whole genome shotgun (WGS) entry which is preliminary data.</text>
</comment>
<evidence type="ECO:0000313" key="2">
    <source>
        <dbReference type="Proteomes" id="UP000054843"/>
    </source>
</evidence>
<keyword evidence="2" id="KW-1185">Reference proteome</keyword>
<sequence>MINIGYVLRDREVAAAHLNKFGNHTGDPQQWKCRELQIRRSRILKAPSKIRGQSHRLLMDEQSKTETVVQQMNAGYTTGGGSVRSSTFYRVKQRRLAALRVD</sequence>
<dbReference type="OrthoDB" id="10571993at2759"/>
<evidence type="ECO:0000313" key="1">
    <source>
        <dbReference type="EMBL" id="KRZ75154.1"/>
    </source>
</evidence>
<dbReference type="AlphaFoldDB" id="A0A0V1MTQ1"/>
<protein>
    <submittedName>
        <fullName evidence="1">Uncharacterized protein</fullName>
    </submittedName>
</protein>
<organism evidence="1 2">
    <name type="scientific">Trichinella papuae</name>
    <dbReference type="NCBI Taxonomy" id="268474"/>
    <lineage>
        <taxon>Eukaryota</taxon>
        <taxon>Metazoa</taxon>
        <taxon>Ecdysozoa</taxon>
        <taxon>Nematoda</taxon>
        <taxon>Enoplea</taxon>
        <taxon>Dorylaimia</taxon>
        <taxon>Trichinellida</taxon>
        <taxon>Trichinellidae</taxon>
        <taxon>Trichinella</taxon>
    </lineage>
</organism>
<accession>A0A0V1MTQ1</accession>
<reference evidence="1 2" key="1">
    <citation type="submission" date="2015-01" db="EMBL/GenBank/DDBJ databases">
        <title>Evolution of Trichinella species and genotypes.</title>
        <authorList>
            <person name="Korhonen P.K."/>
            <person name="Edoardo P."/>
            <person name="Giuseppe L.R."/>
            <person name="Gasser R.B."/>
        </authorList>
    </citation>
    <scope>NUCLEOTIDE SEQUENCE [LARGE SCALE GENOMIC DNA]</scope>
    <source>
        <strain evidence="1">ISS1980</strain>
    </source>
</reference>
<dbReference type="EMBL" id="JYDO01000041">
    <property type="protein sequence ID" value="KRZ75154.1"/>
    <property type="molecule type" value="Genomic_DNA"/>
</dbReference>
<proteinExistence type="predicted"/>
<dbReference type="Proteomes" id="UP000054843">
    <property type="component" value="Unassembled WGS sequence"/>
</dbReference>
<gene>
    <name evidence="1" type="ORF">T10_10268</name>
</gene>
<name>A0A0V1MTQ1_9BILA</name>